<dbReference type="SUPFAM" id="SSF52540">
    <property type="entry name" value="P-loop containing nucleoside triphosphate hydrolases"/>
    <property type="match status" value="1"/>
</dbReference>
<dbReference type="InterPro" id="IPR041682">
    <property type="entry name" value="AAA_14"/>
</dbReference>
<gene>
    <name evidence="2" type="ORF">EVJ47_06170</name>
</gene>
<dbReference type="GO" id="GO:0005524">
    <property type="term" value="F:ATP binding"/>
    <property type="evidence" value="ECO:0007669"/>
    <property type="project" value="UniProtKB-KW"/>
</dbReference>
<keyword evidence="2" id="KW-0547">Nucleotide-binding</keyword>
<reference evidence="2 3" key="1">
    <citation type="submission" date="2019-01" db="EMBL/GenBank/DDBJ databases">
        <title>Insights into ecological role of a new deltaproteobacterial order Candidatus Sinidesulfobacterales (Sva0485) by metagenomics and metatranscriptomics.</title>
        <authorList>
            <person name="Tan S."/>
            <person name="Liu J."/>
            <person name="Fang Y."/>
            <person name="Hedlund B.P."/>
            <person name="Lian Z.H."/>
            <person name="Huang L.Y."/>
            <person name="Li J.T."/>
            <person name="Huang L.N."/>
            <person name="Li W.J."/>
            <person name="Jiang H.C."/>
            <person name="Dong H.L."/>
            <person name="Shu W.S."/>
        </authorList>
    </citation>
    <scope>NUCLEOTIDE SEQUENCE [LARGE SCALE GENOMIC DNA]</scope>
    <source>
        <strain evidence="2">AP3</strain>
    </source>
</reference>
<comment type="caution">
    <text evidence="2">The sequence shown here is derived from an EMBL/GenBank/DDBJ whole genome shotgun (WGS) entry which is preliminary data.</text>
</comment>
<dbReference type="InterPro" id="IPR025420">
    <property type="entry name" value="DUF4143"/>
</dbReference>
<evidence type="ECO:0000259" key="1">
    <source>
        <dbReference type="SMART" id="SM00382"/>
    </source>
</evidence>
<dbReference type="PANTHER" id="PTHR43566">
    <property type="entry name" value="CONSERVED PROTEIN"/>
    <property type="match status" value="1"/>
</dbReference>
<proteinExistence type="predicted"/>
<name>A0A519BAD2_9DELT</name>
<sequence>MDYIERSITDKIISRFQQRRVIAITGARQTGKTTLCKNIIPAAIDKPFKYYTFDDPDERIRFKNSAIRILENIKEPVIILDEIQKIPEIFDPLKYLIDKEGQNKKFIITGSSQILLIKGIKETLSGRVFLFNLYPLSFSEVNQRRGKLIFLNKIIEQKGIFKKDIEEISLIPSDKLRYLLNTRDKLLEWGGYPAIWRMDNDDKGIEKIGWLKDYRKTYLERDVPDVGSFTNPEAFILTQKLLALRTGQILSISEIAKEAGVAVNTVKRYIYILGATFLCFLLNPYFNNTSKRLVKSPKIYFPDNGLNRVIAGEDGISRGAEYETWIFSELLKWKELQDIEPEIYFYKSASGLEVDFIIKAKGFILPIEVKSTQKVNYADGRGIESFLKEYKIPLGIIVYQGKEITEIRKNVFAVPDWLLFT</sequence>
<protein>
    <submittedName>
        <fullName evidence="2">ATP-binding protein</fullName>
    </submittedName>
</protein>
<dbReference type="EMBL" id="SGBD01000003">
    <property type="protein sequence ID" value="RZD14251.1"/>
    <property type="molecule type" value="Genomic_DNA"/>
</dbReference>
<dbReference type="Pfam" id="PF13173">
    <property type="entry name" value="AAA_14"/>
    <property type="match status" value="1"/>
</dbReference>
<dbReference type="InterPro" id="IPR003593">
    <property type="entry name" value="AAA+_ATPase"/>
</dbReference>
<dbReference type="Gene3D" id="3.40.50.300">
    <property type="entry name" value="P-loop containing nucleotide triphosphate hydrolases"/>
    <property type="match status" value="1"/>
</dbReference>
<dbReference type="AlphaFoldDB" id="A0A519BAD2"/>
<dbReference type="Proteomes" id="UP000320813">
    <property type="component" value="Unassembled WGS sequence"/>
</dbReference>
<dbReference type="InterPro" id="IPR027417">
    <property type="entry name" value="P-loop_NTPase"/>
</dbReference>
<keyword evidence="2" id="KW-0067">ATP-binding</keyword>
<organism evidence="2 3">
    <name type="scientific">Candidatus Acidulodesulfobacterium ferriphilum</name>
    <dbReference type="NCBI Taxonomy" id="2597223"/>
    <lineage>
        <taxon>Bacteria</taxon>
        <taxon>Deltaproteobacteria</taxon>
        <taxon>Candidatus Acidulodesulfobacterales</taxon>
        <taxon>Candidatus Acidulodesulfobacterium</taxon>
    </lineage>
</organism>
<evidence type="ECO:0000313" key="3">
    <source>
        <dbReference type="Proteomes" id="UP000320813"/>
    </source>
</evidence>
<feature type="domain" description="AAA+ ATPase" evidence="1">
    <location>
        <begin position="18"/>
        <end position="135"/>
    </location>
</feature>
<evidence type="ECO:0000313" key="2">
    <source>
        <dbReference type="EMBL" id="RZD14251.1"/>
    </source>
</evidence>
<dbReference type="Pfam" id="PF13635">
    <property type="entry name" value="DUF4143"/>
    <property type="match status" value="1"/>
</dbReference>
<dbReference type="SMART" id="SM00382">
    <property type="entry name" value="AAA"/>
    <property type="match status" value="1"/>
</dbReference>
<accession>A0A519BAD2</accession>
<dbReference type="PANTHER" id="PTHR43566:SF2">
    <property type="entry name" value="DUF4143 DOMAIN-CONTAINING PROTEIN"/>
    <property type="match status" value="1"/>
</dbReference>